<evidence type="ECO:0000259" key="3">
    <source>
        <dbReference type="PROSITE" id="PS50045"/>
    </source>
</evidence>
<accession>X1DKQ4</accession>
<proteinExistence type="predicted"/>
<dbReference type="AlphaFoldDB" id="X1DKQ4"/>
<feature type="domain" description="Sigma-54 factor interaction" evidence="3">
    <location>
        <begin position="1"/>
        <end position="131"/>
    </location>
</feature>
<gene>
    <name evidence="4" type="ORF">S01H4_37025</name>
</gene>
<dbReference type="GO" id="GO:0005524">
    <property type="term" value="F:ATP binding"/>
    <property type="evidence" value="ECO:0007669"/>
    <property type="project" value="UniProtKB-KW"/>
</dbReference>
<keyword evidence="2" id="KW-0067">ATP-binding</keyword>
<sequence length="173" mass="20371">DEIGDMSLKTQAKVLRVLEEGEVQKVGSSKTGKVDVRVIAATNKNLKSEIKEGNFREDLYFRLNVLPLNSPPLREKKEDIPMLIDYFNKNFVKENNFKEKKFTEDTIEVMVKYPWKGNVRELKNIVERVIIMTDSDTVAKKDLPEQIKGWLPTRRYFFSAFLRKSLHWRSNRF</sequence>
<organism evidence="4">
    <name type="scientific">marine sediment metagenome</name>
    <dbReference type="NCBI Taxonomy" id="412755"/>
    <lineage>
        <taxon>unclassified sequences</taxon>
        <taxon>metagenomes</taxon>
        <taxon>ecological metagenomes</taxon>
    </lineage>
</organism>
<evidence type="ECO:0000256" key="2">
    <source>
        <dbReference type="ARBA" id="ARBA00022840"/>
    </source>
</evidence>
<dbReference type="InterPro" id="IPR002078">
    <property type="entry name" value="Sigma_54_int"/>
</dbReference>
<name>X1DKQ4_9ZZZZ</name>
<dbReference type="PANTHER" id="PTHR32071">
    <property type="entry name" value="TRANSCRIPTIONAL REGULATORY PROTEIN"/>
    <property type="match status" value="1"/>
</dbReference>
<keyword evidence="1" id="KW-0547">Nucleotide-binding</keyword>
<dbReference type="Gene3D" id="1.10.8.60">
    <property type="match status" value="1"/>
</dbReference>
<reference evidence="4" key="1">
    <citation type="journal article" date="2014" name="Front. Microbiol.">
        <title>High frequency of phylogenetically diverse reductive dehalogenase-homologous genes in deep subseafloor sedimentary metagenomes.</title>
        <authorList>
            <person name="Kawai M."/>
            <person name="Futagami T."/>
            <person name="Toyoda A."/>
            <person name="Takaki Y."/>
            <person name="Nishi S."/>
            <person name="Hori S."/>
            <person name="Arai W."/>
            <person name="Tsubouchi T."/>
            <person name="Morono Y."/>
            <person name="Uchiyama I."/>
            <person name="Ito T."/>
            <person name="Fujiyama A."/>
            <person name="Inagaki F."/>
            <person name="Takami H."/>
        </authorList>
    </citation>
    <scope>NUCLEOTIDE SEQUENCE</scope>
    <source>
        <strain evidence="4">Expedition CK06-06</strain>
    </source>
</reference>
<protein>
    <recommendedName>
        <fullName evidence="3">Sigma-54 factor interaction domain-containing protein</fullName>
    </recommendedName>
</protein>
<dbReference type="GO" id="GO:0006355">
    <property type="term" value="P:regulation of DNA-templated transcription"/>
    <property type="evidence" value="ECO:0007669"/>
    <property type="project" value="InterPro"/>
</dbReference>
<dbReference type="SUPFAM" id="SSF52540">
    <property type="entry name" value="P-loop containing nucleoside triphosphate hydrolases"/>
    <property type="match status" value="1"/>
</dbReference>
<dbReference type="Gene3D" id="3.40.50.300">
    <property type="entry name" value="P-loop containing nucleotide triphosphate hydrolases"/>
    <property type="match status" value="1"/>
</dbReference>
<evidence type="ECO:0000256" key="1">
    <source>
        <dbReference type="ARBA" id="ARBA00022741"/>
    </source>
</evidence>
<comment type="caution">
    <text evidence="4">The sequence shown here is derived from an EMBL/GenBank/DDBJ whole genome shotgun (WGS) entry which is preliminary data.</text>
</comment>
<feature type="non-terminal residue" evidence="4">
    <location>
        <position position="1"/>
    </location>
</feature>
<dbReference type="InterPro" id="IPR027417">
    <property type="entry name" value="P-loop_NTPase"/>
</dbReference>
<dbReference type="EMBL" id="BART01019847">
    <property type="protein sequence ID" value="GAG96981.1"/>
    <property type="molecule type" value="Genomic_DNA"/>
</dbReference>
<dbReference type="InterPro" id="IPR058031">
    <property type="entry name" value="AAA_lid_NorR"/>
</dbReference>
<dbReference type="Pfam" id="PF25601">
    <property type="entry name" value="AAA_lid_14"/>
    <property type="match status" value="1"/>
</dbReference>
<dbReference type="Pfam" id="PF00158">
    <property type="entry name" value="Sigma54_activat"/>
    <property type="match status" value="1"/>
</dbReference>
<evidence type="ECO:0000313" key="4">
    <source>
        <dbReference type="EMBL" id="GAG96981.1"/>
    </source>
</evidence>
<dbReference type="PROSITE" id="PS50045">
    <property type="entry name" value="SIGMA54_INTERACT_4"/>
    <property type="match status" value="1"/>
</dbReference>